<organism evidence="1">
    <name type="scientific">uncultured Caudovirales phage</name>
    <dbReference type="NCBI Taxonomy" id="2100421"/>
    <lineage>
        <taxon>Viruses</taxon>
        <taxon>Duplodnaviria</taxon>
        <taxon>Heunggongvirae</taxon>
        <taxon>Uroviricota</taxon>
        <taxon>Caudoviricetes</taxon>
        <taxon>Peduoviridae</taxon>
        <taxon>Maltschvirus</taxon>
        <taxon>Maltschvirus maltsch</taxon>
    </lineage>
</organism>
<evidence type="ECO:0000313" key="1">
    <source>
        <dbReference type="EMBL" id="CAB4199705.1"/>
    </source>
</evidence>
<protein>
    <submittedName>
        <fullName evidence="1">Uncharacterized protein</fullName>
    </submittedName>
</protein>
<sequence>MKKNDKPRIDPPINATDFGVPPIFAERAENFARWAIAQEREACAKVCEDDAFVEQWKGLAEAARRIRARGRNAT</sequence>
<dbReference type="EMBL" id="LR797288">
    <property type="protein sequence ID" value="CAB4199705.1"/>
    <property type="molecule type" value="Genomic_DNA"/>
</dbReference>
<accession>A0A6J5S2L5</accession>
<gene>
    <name evidence="1" type="ORF">UFOVP1355_9</name>
</gene>
<proteinExistence type="predicted"/>
<reference evidence="1" key="1">
    <citation type="submission" date="2020-05" db="EMBL/GenBank/DDBJ databases">
        <authorList>
            <person name="Chiriac C."/>
            <person name="Salcher M."/>
            <person name="Ghai R."/>
            <person name="Kavagutti S V."/>
        </authorList>
    </citation>
    <scope>NUCLEOTIDE SEQUENCE</scope>
</reference>
<name>A0A6J5S2L5_9CAUD</name>